<dbReference type="EMBL" id="SUTK01000031">
    <property type="protein sequence ID" value="MBE6502143.1"/>
    <property type="molecule type" value="Genomic_DNA"/>
</dbReference>
<dbReference type="AlphaFoldDB" id="A0A8T3V6C0"/>
<gene>
    <name evidence="1" type="ORF">E7Z79_06835</name>
</gene>
<accession>A0A8T3V6C0</accession>
<reference evidence="1" key="1">
    <citation type="submission" date="2019-04" db="EMBL/GenBank/DDBJ databases">
        <title>Evolution of Biomass-Degrading Anaerobic Consortia Revealed by Metagenomics.</title>
        <authorList>
            <person name="Peng X."/>
        </authorList>
    </citation>
    <scope>NUCLEOTIDE SEQUENCE</scope>
    <source>
        <strain evidence="1">SIG18</strain>
    </source>
</reference>
<comment type="caution">
    <text evidence="1">The sequence shown here is derived from an EMBL/GenBank/DDBJ whole genome shotgun (WGS) entry which is preliminary data.</text>
</comment>
<dbReference type="Proteomes" id="UP000783037">
    <property type="component" value="Unassembled WGS sequence"/>
</dbReference>
<protein>
    <submittedName>
        <fullName evidence="1">Ig-like domain repeat protein</fullName>
    </submittedName>
</protein>
<evidence type="ECO:0000313" key="2">
    <source>
        <dbReference type="Proteomes" id="UP000783037"/>
    </source>
</evidence>
<sequence length="1163" mass="128218">MISIFADNNSKLFLSKNELNDEAIMVYGEITSETSSYICDNKTFTNYYMEDNLLTASIKDDNNNTVLVNELLFVDDENETCGSLNQTTYQLNRKFAAGNYTVTVKSKSLLNNVVYSARYIILKFNSSVTILSIPTITYGESLIVDLSIENKTLSEYIIYDKNGNILKNGSVDNNQLMISDLVAGNHTIKIINFESDAFYEDIAYEMFTINKANSKITVNITDVRYVDLTQINFDVENRTDVCGVIRNLETNSTIEFENITSNSINIFLDVGQYLLTLSNLGNENYTNYTVEVIFNSLKVGSIIRLSKQAIFSYGDVCVNFGVENFTSVRLIIMNDAGDIIFDEDDLTFPFEPDLNVGNYNMTIINQESRLVEQSMDSKMIEVIPAVNNIVISADTVEYGINTTITVKADADGNYTVQISGEKLIIEVKNGTGNASIQLDVGSYTPTTFFSNENYDEIIEIHSFKVLKANINLEFDLDELFVNKNVTGKVISGLDGYYSLIFNNTVQIITVVNNVYEFDLGLLDDGTYNITVTFNQTDRYNGKTVSATFKTMSVEKTTPNINVVSSNVAYPNDVIINVTSDAAGKYVIKVADQSIIIDLNVNEMKSVVFKGIKAGIHGINVTFNETENYTSAVNDTVSVSVLKATPTIFVSAENTVYPGDLIVNVTSDVGGKYAVKVGDQQKEIDLVANVVGKVTFTGLSAKEYTINVAFDETENYTSAVNDTVKVSVLKATPTISVSAENATYPSDVIITIITDAGGKFYITVGNQNKEETLNVGTNSVTFAGVKVGNYTITVKYDESENYTSATNNSAKVSVLKNEAFEPEISATNTANETVITFTFPEDATGNVTVTIDGKKYNATVENGKATITTPLIPLDSTVDFEYSGDENYPAKSKKTSIANVTAVIKAADMTRGYNSGVDYQVTVVDGNGNPMAKKQVTFIINGKEYTATTNDKGIAVLNIKLAIGTHTVTTVNPLNNENVTKTVKITTRITGNKNVNTYYAKNYAYKLRIIGDDGKAVGSNVAVKVTVNGKVKTLKTDKYGYITLKFTKGYFPKTYKVTAEYKGIKVTNKVKVKQILTLKKVKVKKSAKKLVLKATLKEGKKPLKRKKVTFKFKGKKYKAKTNKKGIAKVTVKKSVLKKLKKGKKVTYQVTYLKDTVKRSVKVKK</sequence>
<name>A0A8T3V6C0_9EURY</name>
<evidence type="ECO:0000313" key="1">
    <source>
        <dbReference type="EMBL" id="MBE6502143.1"/>
    </source>
</evidence>
<proteinExistence type="predicted"/>
<organism evidence="1 2">
    <name type="scientific">Methanobrevibacter thaueri</name>
    <dbReference type="NCBI Taxonomy" id="190975"/>
    <lineage>
        <taxon>Archaea</taxon>
        <taxon>Methanobacteriati</taxon>
        <taxon>Methanobacteriota</taxon>
        <taxon>Methanomada group</taxon>
        <taxon>Methanobacteria</taxon>
        <taxon>Methanobacteriales</taxon>
        <taxon>Methanobacteriaceae</taxon>
        <taxon>Methanobrevibacter</taxon>
    </lineage>
</organism>